<feature type="transmembrane region" description="Helical" evidence="6">
    <location>
        <begin position="313"/>
        <end position="333"/>
    </location>
</feature>
<evidence type="ECO:0000313" key="8">
    <source>
        <dbReference type="Proteomes" id="UP001549146"/>
    </source>
</evidence>
<evidence type="ECO:0000256" key="4">
    <source>
        <dbReference type="ARBA" id="ARBA00022989"/>
    </source>
</evidence>
<feature type="transmembrane region" description="Helical" evidence="6">
    <location>
        <begin position="46"/>
        <end position="64"/>
    </location>
</feature>
<feature type="transmembrane region" description="Helical" evidence="6">
    <location>
        <begin position="114"/>
        <end position="132"/>
    </location>
</feature>
<comment type="similarity">
    <text evidence="6">Belongs to the inorganic phosphate transporter (PiT) (TC 2.A.20) family.</text>
</comment>
<evidence type="ECO:0000256" key="5">
    <source>
        <dbReference type="ARBA" id="ARBA00023136"/>
    </source>
</evidence>
<feature type="transmembrane region" description="Helical" evidence="6">
    <location>
        <begin position="187"/>
        <end position="207"/>
    </location>
</feature>
<feature type="transmembrane region" description="Helical" evidence="6">
    <location>
        <begin position="227"/>
        <end position="248"/>
    </location>
</feature>
<feature type="transmembrane region" description="Helical" evidence="6">
    <location>
        <begin position="84"/>
        <end position="102"/>
    </location>
</feature>
<evidence type="ECO:0000313" key="7">
    <source>
        <dbReference type="EMBL" id="MET3731899.1"/>
    </source>
</evidence>
<keyword evidence="6" id="KW-0592">Phosphate transport</keyword>
<organism evidence="7 8">
    <name type="scientific">Moheibacter stercoris</name>
    <dbReference type="NCBI Taxonomy" id="1628251"/>
    <lineage>
        <taxon>Bacteria</taxon>
        <taxon>Pseudomonadati</taxon>
        <taxon>Bacteroidota</taxon>
        <taxon>Flavobacteriia</taxon>
        <taxon>Flavobacteriales</taxon>
        <taxon>Weeksellaceae</taxon>
        <taxon>Moheibacter</taxon>
    </lineage>
</organism>
<name>A0ABV2LTM5_9FLAO</name>
<proteinExistence type="inferred from homology"/>
<dbReference type="PANTHER" id="PTHR11101">
    <property type="entry name" value="PHOSPHATE TRANSPORTER"/>
    <property type="match status" value="1"/>
</dbReference>
<evidence type="ECO:0000256" key="6">
    <source>
        <dbReference type="RuleBase" id="RU363058"/>
    </source>
</evidence>
<reference evidence="7 8" key="1">
    <citation type="submission" date="2024-06" db="EMBL/GenBank/DDBJ databases">
        <title>Genomic Encyclopedia of Type Strains, Phase IV (KMG-IV): sequencing the most valuable type-strain genomes for metagenomic binning, comparative biology and taxonomic classification.</title>
        <authorList>
            <person name="Goeker M."/>
        </authorList>
    </citation>
    <scope>NUCLEOTIDE SEQUENCE [LARGE SCALE GENOMIC DNA]</scope>
    <source>
        <strain evidence="7 8">DSM 29388</strain>
    </source>
</reference>
<comment type="caution">
    <text evidence="7">The sequence shown here is derived from an EMBL/GenBank/DDBJ whole genome shotgun (WGS) entry which is preliminary data.</text>
</comment>
<feature type="transmembrane region" description="Helical" evidence="6">
    <location>
        <begin position="6"/>
        <end position="25"/>
    </location>
</feature>
<evidence type="ECO:0000256" key="3">
    <source>
        <dbReference type="ARBA" id="ARBA00022692"/>
    </source>
</evidence>
<feature type="transmembrane region" description="Helical" evidence="6">
    <location>
        <begin position="255"/>
        <end position="273"/>
    </location>
</feature>
<dbReference type="RefSeq" id="WP_354508599.1">
    <property type="nucleotide sequence ID" value="NZ_JBEPMO010000007.1"/>
</dbReference>
<comment type="subcellular location">
    <subcellularLocation>
        <location evidence="1 6">Membrane</location>
        <topology evidence="1 6">Multi-pass membrane protein</topology>
    </subcellularLocation>
</comment>
<evidence type="ECO:0000256" key="2">
    <source>
        <dbReference type="ARBA" id="ARBA00022448"/>
    </source>
</evidence>
<feature type="transmembrane region" description="Helical" evidence="6">
    <location>
        <begin position="499"/>
        <end position="519"/>
    </location>
</feature>
<feature type="transmembrane region" description="Helical" evidence="6">
    <location>
        <begin position="152"/>
        <end position="175"/>
    </location>
</feature>
<dbReference type="PANTHER" id="PTHR11101:SF16">
    <property type="entry name" value="PHOSPHATE TRANSPORTER"/>
    <property type="match status" value="1"/>
</dbReference>
<keyword evidence="5 6" id="KW-0472">Membrane</keyword>
<sequence>MTVEIILIIITLLFILAIADLIVGVSNDAVNFLNSAIGSKAAPYKVILIVAICGIIIGSMFSSGIMEIARKGIFHPEFFTFDKILFVFLAVMLTDIILLDIFNTMGLPTSTTVSIVFELLGASLMVGLLMTFDQNAAINEAFKYINFESTRSIISGIFLSIIIAFTSGAIIHYATRYAFTFNYQKRLSKIGPFYAGLGLTTIVYFLLIKGMKGTTILSENAKEWIDLYTWPLMLGILAINTLICFIVYKFAKVNPLKIVVLAGTFSLAMAFAGNDLVNFIGVPITGFLAFENWQASGVAPESLYQTYLAGNDVIVPNYMLLIAGIVMGLTIWLSAKAKKVTETEVNLSRQDEGEERFKPNEMSRNIVRTSMRLGSLLNVLIPEKVRRSYDLSFEKSKLRHATNTQESTAFDLVRASSNLIIASVLIAWATSLKLPLSTTYVTFMVAMGSSLADKAWGRESAVYRVAGVMSVIGGWFITALIAFSVAAIFAFILYKGGTVGLVLLVLTVIFYNIISHVSFSRKEKLSKMKNEKLLLLDENDIDIIQTHKTMTLNIISDVKNNYNSVLEGIQLGDKKILKAANKNLNELEDYSRKLRNKSLKFIRNLKTDQVGLAKTLVYSSDLIHDIIQSNQVLSDESLNYVKNLHKMPTRNFILLLNELEEKMNSLFNSAYVYIENEDIASFEKLIEERNSVRDFINQKLEKQILDIQNEKMGVKQSFFQTNILLQSRDIQAVLMRISKMYKKQQDSIANDSKEI</sequence>
<keyword evidence="2 6" id="KW-0813">Transport</keyword>
<protein>
    <recommendedName>
        <fullName evidence="6">Phosphate transporter</fullName>
    </recommendedName>
</protein>
<evidence type="ECO:0000256" key="1">
    <source>
        <dbReference type="ARBA" id="ARBA00004141"/>
    </source>
</evidence>
<keyword evidence="8" id="KW-1185">Reference proteome</keyword>
<keyword evidence="4 6" id="KW-1133">Transmembrane helix</keyword>
<dbReference type="InterPro" id="IPR001204">
    <property type="entry name" value="Phos_transporter"/>
</dbReference>
<feature type="transmembrane region" description="Helical" evidence="6">
    <location>
        <begin position="468"/>
        <end position="493"/>
    </location>
</feature>
<dbReference type="Pfam" id="PF01384">
    <property type="entry name" value="PHO4"/>
    <property type="match status" value="2"/>
</dbReference>
<keyword evidence="3 6" id="KW-0812">Transmembrane</keyword>
<dbReference type="Proteomes" id="UP001549146">
    <property type="component" value="Unassembled WGS sequence"/>
</dbReference>
<accession>A0ABV2LTM5</accession>
<dbReference type="EMBL" id="JBEPMO010000007">
    <property type="protein sequence ID" value="MET3731899.1"/>
    <property type="molecule type" value="Genomic_DNA"/>
</dbReference>
<gene>
    <name evidence="7" type="ORF">ABID46_001481</name>
</gene>